<gene>
    <name evidence="3" type="ORF">TSA66_19545</name>
</gene>
<organism evidence="3 4">
    <name type="scientific">Noviherbaspirillum autotrophicum</name>
    <dbReference type="NCBI Taxonomy" id="709839"/>
    <lineage>
        <taxon>Bacteria</taxon>
        <taxon>Pseudomonadati</taxon>
        <taxon>Pseudomonadota</taxon>
        <taxon>Betaproteobacteria</taxon>
        <taxon>Burkholderiales</taxon>
        <taxon>Oxalobacteraceae</taxon>
        <taxon>Noviherbaspirillum</taxon>
    </lineage>
</organism>
<evidence type="ECO:0000259" key="2">
    <source>
        <dbReference type="Pfam" id="PF06850"/>
    </source>
</evidence>
<keyword evidence="4" id="KW-1185">Reference proteome</keyword>
<sequence length="73" mass="8297">MAVEFYLEPVKAVRQEFALPDGTWDFAGRRARLQDIRGVRLLRMEGRRWPEPGRGSRNIKGSGEPRSLGKAIS</sequence>
<name>A0A0C1YPM4_9BURK</name>
<evidence type="ECO:0000313" key="4">
    <source>
        <dbReference type="Proteomes" id="UP000031572"/>
    </source>
</evidence>
<dbReference type="InterPro" id="IPR009656">
    <property type="entry name" value="PHB_depo_C"/>
</dbReference>
<comment type="caution">
    <text evidence="3">The sequence shown here is derived from an EMBL/GenBank/DDBJ whole genome shotgun (WGS) entry which is preliminary data.</text>
</comment>
<dbReference type="Pfam" id="PF06850">
    <property type="entry name" value="PHB_depo_C"/>
    <property type="match status" value="1"/>
</dbReference>
<dbReference type="EMBL" id="JWJG01000028">
    <property type="protein sequence ID" value="KIF82512.1"/>
    <property type="molecule type" value="Genomic_DNA"/>
</dbReference>
<dbReference type="AlphaFoldDB" id="A0A0C1YPM4"/>
<dbReference type="STRING" id="709839.TSA66_19545"/>
<proteinExistence type="predicted"/>
<dbReference type="RefSeq" id="WP_040041187.1">
    <property type="nucleotide sequence ID" value="NZ_JWJG01000028.1"/>
</dbReference>
<evidence type="ECO:0000313" key="3">
    <source>
        <dbReference type="EMBL" id="KIF82512.1"/>
    </source>
</evidence>
<reference evidence="3 4" key="1">
    <citation type="submission" date="2014-12" db="EMBL/GenBank/DDBJ databases">
        <title>Denitrispirillum autotrophicum gen. nov., sp. nov., Denitrifying, Facultatively Autotrophic Bacteria Isolated from Rice Paddy Soil.</title>
        <authorList>
            <person name="Ishii S."/>
            <person name="Ashida N."/>
            <person name="Ohno H."/>
            <person name="Otsuka S."/>
            <person name="Yokota A."/>
            <person name="Senoo K."/>
        </authorList>
    </citation>
    <scope>NUCLEOTIDE SEQUENCE [LARGE SCALE GENOMIC DNA]</scope>
    <source>
        <strain evidence="3 4">TSA66</strain>
    </source>
</reference>
<feature type="region of interest" description="Disordered" evidence="1">
    <location>
        <begin position="48"/>
        <end position="73"/>
    </location>
</feature>
<dbReference type="Proteomes" id="UP000031572">
    <property type="component" value="Unassembled WGS sequence"/>
</dbReference>
<protein>
    <recommendedName>
        <fullName evidence="2">PHB de-polymerase C-terminal domain-containing protein</fullName>
    </recommendedName>
</protein>
<evidence type="ECO:0000256" key="1">
    <source>
        <dbReference type="SAM" id="MobiDB-lite"/>
    </source>
</evidence>
<feature type="domain" description="PHB de-polymerase C-terminal" evidence="2">
    <location>
        <begin position="1"/>
        <end position="47"/>
    </location>
</feature>
<accession>A0A0C1YPM4</accession>